<dbReference type="GO" id="GO:0004571">
    <property type="term" value="F:mannosyl-oligosaccharide 1,2-alpha-mannosidase activity"/>
    <property type="evidence" value="ECO:0007669"/>
    <property type="project" value="UniProtKB-EC"/>
</dbReference>
<dbReference type="EMBL" id="CAJNOC010001064">
    <property type="protein sequence ID" value="CAF0831381.1"/>
    <property type="molecule type" value="Genomic_DNA"/>
</dbReference>
<evidence type="ECO:0000256" key="17">
    <source>
        <dbReference type="ARBA" id="ARBA00048605"/>
    </source>
</evidence>
<keyword evidence="6 19" id="KW-0479">Metal-binding</keyword>
<evidence type="ECO:0000256" key="11">
    <source>
        <dbReference type="ARBA" id="ARBA00023034"/>
    </source>
</evidence>
<evidence type="ECO:0000256" key="5">
    <source>
        <dbReference type="ARBA" id="ARBA00022692"/>
    </source>
</evidence>
<accession>A0A813URL0</accession>
<evidence type="ECO:0000256" key="7">
    <source>
        <dbReference type="ARBA" id="ARBA00022801"/>
    </source>
</evidence>
<comment type="pathway">
    <text evidence="3">Protein modification; protein glycosylation.</text>
</comment>
<comment type="caution">
    <text evidence="22">The sequence shown here is derived from an EMBL/GenBank/DDBJ whole genome shotgun (WGS) entry which is preliminary data.</text>
</comment>
<dbReference type="Gene3D" id="1.50.10.10">
    <property type="match status" value="1"/>
</dbReference>
<dbReference type="GO" id="GO:0006491">
    <property type="term" value="P:N-glycan processing"/>
    <property type="evidence" value="ECO:0007669"/>
    <property type="project" value="UniProtKB-ARBA"/>
</dbReference>
<proteinExistence type="inferred from homology"/>
<evidence type="ECO:0000256" key="1">
    <source>
        <dbReference type="ARBA" id="ARBA00001913"/>
    </source>
</evidence>
<keyword evidence="5" id="KW-0812">Transmembrane</keyword>
<dbReference type="Proteomes" id="UP000663879">
    <property type="component" value="Unassembled WGS sequence"/>
</dbReference>
<keyword evidence="10" id="KW-1133">Transmembrane helix</keyword>
<evidence type="ECO:0000256" key="2">
    <source>
        <dbReference type="ARBA" id="ARBA00004323"/>
    </source>
</evidence>
<dbReference type="AlphaFoldDB" id="A0A813URL0"/>
<dbReference type="GO" id="GO:0000139">
    <property type="term" value="C:Golgi membrane"/>
    <property type="evidence" value="ECO:0007669"/>
    <property type="project" value="UniProtKB-SubCell"/>
</dbReference>
<feature type="active site" description="Proton donor" evidence="18">
    <location>
        <position position="441"/>
    </location>
</feature>
<evidence type="ECO:0000256" key="16">
    <source>
        <dbReference type="ARBA" id="ARBA00047669"/>
    </source>
</evidence>
<keyword evidence="14" id="KW-0325">Glycoprotein</keyword>
<sequence>MSGKEFVLPLYFIRRQTRFSLNEKKLVIFLLSTSLATLLLIFSSLPPNSQFNGDELNKFFVPKLNNSKIIHQENLHNHEINFKNKKLGNDNQKPMHDVRPEIDAKNLQRRETVKNMTLLAWNGYKKYAWGQNELKPIRKSAHQPGIFGNAVELGASIVDSLDTLHIMGLDEEVKLGYEWIKQKFNFKVNTQMSAFETNIRFVGGFLAMYALTNDKLYLDKAVEVADSLMPIFNSPTGIPYSLFNPVSKTVSNYNWAAGSCSILAEIGTISLEFQYLTDMTGNKIYQEKIDKIYDTLLKNKNQNGLYYNYINPSTGQYCGSQASIGGLADSFYEYLLKFWLYKKKADKNILKMYLDSIDALKSHVYSKSKGNLGYFGEYSNNYVTPKMGHLACFAGGMFALTAIQVDELSEEQKKMYKDMAIDITNTCHESYIRTATHLGPESFSFDSTNEAYAADKYYILRPEVIESYFYLWRITKDEKYRDWAWDAVEAIEKYCKTENGYSGISDVNSPNPNKDDVQQSFFLAETLKYLYLIFSDDDAISLDKYVFNTEAHPFPIRN</sequence>
<feature type="binding site" evidence="19">
    <location>
        <position position="549"/>
    </location>
    <ligand>
        <name>Ca(2+)</name>
        <dbReference type="ChEBI" id="CHEBI:29108"/>
    </ligand>
</feature>
<comment type="similarity">
    <text evidence="4 21">Belongs to the glycosyl hydrolase 47 family.</text>
</comment>
<keyword evidence="9" id="KW-0735">Signal-anchor</keyword>
<dbReference type="GO" id="GO:0005509">
    <property type="term" value="F:calcium ion binding"/>
    <property type="evidence" value="ECO:0007669"/>
    <property type="project" value="InterPro"/>
</dbReference>
<feature type="disulfide bond" evidence="20">
    <location>
        <begin position="392"/>
        <end position="427"/>
    </location>
</feature>
<evidence type="ECO:0000256" key="9">
    <source>
        <dbReference type="ARBA" id="ARBA00022968"/>
    </source>
</evidence>
<comment type="catalytic activity">
    <reaction evidence="17">
        <text>N(4)-(alpha-D-Man-(1-&gt;2)-alpha-D-Man-(1-&gt;2)-alpha-D-Man-(1-&gt;3)-[alpha-D-Man-(1-&gt;2)-alpha-D-Man-(1-&gt;3)-[alpha-D-Man-(1-&gt;2)-alpha-D-Man-(1-&gt;6)]-alpha-D-Man-(1-&gt;6)]-beta-D-Man-(1-&gt;4)-beta-D-GlcNAc-(1-&gt;4)-beta-D-GlcNAc)-L-asparaginyl-[protein] (N-glucan mannose isomer 9A1,2,3B1,2,3) + 4 H2O = N(4)-(alpha-D-Man-(1-&gt;3)-[alpha-D-Man-(1-&gt;3)-[alpha-D-Man-(1-&gt;6)]-alpha-D-Man-(1-&gt;6)]-beta-D-Man-(1-&gt;4)-beta-D-GlcNAc-(1-&gt;4)-beta-D-GlcNAc)-L-asparaginyl-[protein] (N-glucan mannose isomer 5A1,2) + 4 beta-D-mannose</text>
        <dbReference type="Rhea" id="RHEA:56008"/>
        <dbReference type="Rhea" id="RHEA-COMP:14356"/>
        <dbReference type="Rhea" id="RHEA-COMP:14367"/>
        <dbReference type="ChEBI" id="CHEBI:15377"/>
        <dbReference type="ChEBI" id="CHEBI:28563"/>
        <dbReference type="ChEBI" id="CHEBI:59087"/>
        <dbReference type="ChEBI" id="CHEBI:139493"/>
        <dbReference type="EC" id="3.2.1.113"/>
    </reaction>
</comment>
<dbReference type="InterPro" id="IPR036026">
    <property type="entry name" value="Seven-hairpin_glycosidases"/>
</dbReference>
<evidence type="ECO:0000256" key="4">
    <source>
        <dbReference type="ARBA" id="ARBA00007658"/>
    </source>
</evidence>
<evidence type="ECO:0000256" key="10">
    <source>
        <dbReference type="ARBA" id="ARBA00022989"/>
    </source>
</evidence>
<comment type="cofactor">
    <cofactor evidence="1 19">
        <name>Ca(2+)</name>
        <dbReference type="ChEBI" id="CHEBI:29108"/>
    </cofactor>
</comment>
<comment type="catalytic activity">
    <reaction evidence="16">
        <text>N(4)-(alpha-D-Man-(1-&gt;2)-alpha-D-Man-(1-&gt;2)-alpha-D-Man-(1-&gt;3)-[alpha-D-Man-(1-&gt;3)-[alpha-D-Man-(1-&gt;2)-alpha-D-Man-(1-&gt;6)]-alpha-D-Man-(1-&gt;6)]-beta-D-Man-(1-&gt;4)-beta-D-GlcNAc-(1-&gt;4)-beta-D-GlcNAc)-L-asparaginyl-[protein] (N-glucan mannose isomer 8A1,2,3B1,3) + 3 H2O = N(4)-(alpha-D-Man-(1-&gt;3)-[alpha-D-Man-(1-&gt;3)-[alpha-D-Man-(1-&gt;6)]-alpha-D-Man-(1-&gt;6)]-beta-D-Man-(1-&gt;4)-beta-D-GlcNAc-(1-&gt;4)-beta-D-GlcNAc)-L-asparaginyl-[protein] (N-glucan mannose isomer 5A1,2) + 3 beta-D-mannose</text>
        <dbReference type="Rhea" id="RHEA:56028"/>
        <dbReference type="Rhea" id="RHEA-COMP:14358"/>
        <dbReference type="Rhea" id="RHEA-COMP:14367"/>
        <dbReference type="ChEBI" id="CHEBI:15377"/>
        <dbReference type="ChEBI" id="CHEBI:28563"/>
        <dbReference type="ChEBI" id="CHEBI:59087"/>
        <dbReference type="ChEBI" id="CHEBI:60628"/>
        <dbReference type="EC" id="3.2.1.113"/>
    </reaction>
</comment>
<evidence type="ECO:0000256" key="19">
    <source>
        <dbReference type="PIRSR" id="PIRSR601382-2"/>
    </source>
</evidence>
<dbReference type="SUPFAM" id="SSF48225">
    <property type="entry name" value="Seven-hairpin glycosidases"/>
    <property type="match status" value="1"/>
</dbReference>
<evidence type="ECO:0000256" key="12">
    <source>
        <dbReference type="ARBA" id="ARBA00023136"/>
    </source>
</evidence>
<evidence type="ECO:0000256" key="18">
    <source>
        <dbReference type="PIRSR" id="PIRSR601382-1"/>
    </source>
</evidence>
<reference evidence="22" key="1">
    <citation type="submission" date="2021-02" db="EMBL/GenBank/DDBJ databases">
        <authorList>
            <person name="Nowell W R."/>
        </authorList>
    </citation>
    <scope>NUCLEOTIDE SEQUENCE</scope>
    <source>
        <strain evidence="22">Ploen Becks lab</strain>
    </source>
</reference>
<evidence type="ECO:0000256" key="20">
    <source>
        <dbReference type="PIRSR" id="PIRSR601382-3"/>
    </source>
</evidence>
<dbReference type="InterPro" id="IPR050749">
    <property type="entry name" value="Glycosyl_Hydrolase_47"/>
</dbReference>
<keyword evidence="12" id="KW-0472">Membrane</keyword>
<evidence type="ECO:0000313" key="23">
    <source>
        <dbReference type="Proteomes" id="UP000663879"/>
    </source>
</evidence>
<keyword evidence="7 21" id="KW-0378">Hydrolase</keyword>
<evidence type="ECO:0000256" key="14">
    <source>
        <dbReference type="ARBA" id="ARBA00023180"/>
    </source>
</evidence>
<gene>
    <name evidence="22" type="ORF">OXX778_LOCUS7983</name>
</gene>
<keyword evidence="23" id="KW-1185">Reference proteome</keyword>
<dbReference type="FunFam" id="1.50.10.10:FF:000017">
    <property type="entry name" value="alpha-1,2-Mannosidase"/>
    <property type="match status" value="1"/>
</dbReference>
<dbReference type="GO" id="GO:0005975">
    <property type="term" value="P:carbohydrate metabolic process"/>
    <property type="evidence" value="ECO:0007669"/>
    <property type="project" value="InterPro"/>
</dbReference>
<keyword evidence="8 19" id="KW-0106">Calcium</keyword>
<organism evidence="22 23">
    <name type="scientific">Brachionus calyciflorus</name>
    <dbReference type="NCBI Taxonomy" id="104777"/>
    <lineage>
        <taxon>Eukaryota</taxon>
        <taxon>Metazoa</taxon>
        <taxon>Spiralia</taxon>
        <taxon>Gnathifera</taxon>
        <taxon>Rotifera</taxon>
        <taxon>Eurotatoria</taxon>
        <taxon>Monogononta</taxon>
        <taxon>Pseudotrocha</taxon>
        <taxon>Ploima</taxon>
        <taxon>Brachionidae</taxon>
        <taxon>Brachionus</taxon>
    </lineage>
</organism>
<evidence type="ECO:0000256" key="13">
    <source>
        <dbReference type="ARBA" id="ARBA00023157"/>
    </source>
</evidence>
<dbReference type="InterPro" id="IPR012341">
    <property type="entry name" value="6hp_glycosidase-like_sf"/>
</dbReference>
<feature type="active site" evidence="18">
    <location>
        <position position="463"/>
    </location>
</feature>
<dbReference type="InterPro" id="IPR001382">
    <property type="entry name" value="Glyco_hydro_47"/>
</dbReference>
<dbReference type="PANTHER" id="PTHR11742:SF96">
    <property type="entry name" value="MANNOSYL-OLIGOSACCHARIDE 1,2-ALPHA-MANNOSIDASE C52E4.5"/>
    <property type="match status" value="1"/>
</dbReference>
<dbReference type="GO" id="GO:0005783">
    <property type="term" value="C:endoplasmic reticulum"/>
    <property type="evidence" value="ECO:0007669"/>
    <property type="project" value="TreeGrafter"/>
</dbReference>
<evidence type="ECO:0000256" key="21">
    <source>
        <dbReference type="RuleBase" id="RU361193"/>
    </source>
</evidence>
<evidence type="ECO:0000313" key="22">
    <source>
        <dbReference type="EMBL" id="CAF0831381.1"/>
    </source>
</evidence>
<dbReference type="Pfam" id="PF01532">
    <property type="entry name" value="Glyco_hydro_47"/>
    <property type="match status" value="1"/>
</dbReference>
<protein>
    <recommendedName>
        <fullName evidence="21">alpha-1,2-Mannosidase</fullName>
        <ecNumber evidence="21">3.2.1.-</ecNumber>
    </recommendedName>
</protein>
<keyword evidence="13 20" id="KW-1015">Disulfide bond</keyword>
<evidence type="ECO:0000256" key="15">
    <source>
        <dbReference type="ARBA" id="ARBA00023295"/>
    </source>
</evidence>
<dbReference type="PRINTS" id="PR00747">
    <property type="entry name" value="GLYHDRLASE47"/>
</dbReference>
<name>A0A813URL0_9BILA</name>
<feature type="active site" evidence="18">
    <location>
        <position position="329"/>
    </location>
</feature>
<keyword evidence="15 21" id="KW-0326">Glycosidase</keyword>
<comment type="subcellular location">
    <subcellularLocation>
        <location evidence="2">Golgi apparatus membrane</location>
        <topology evidence="2">Single-pass type II membrane protein</topology>
    </subcellularLocation>
</comment>
<dbReference type="OrthoDB" id="8118055at2759"/>
<dbReference type="PANTHER" id="PTHR11742">
    <property type="entry name" value="MANNOSYL-OLIGOSACCHARIDE ALPHA-1,2-MANNOSIDASE-RELATED"/>
    <property type="match status" value="1"/>
</dbReference>
<evidence type="ECO:0000256" key="8">
    <source>
        <dbReference type="ARBA" id="ARBA00022837"/>
    </source>
</evidence>
<keyword evidence="11" id="KW-0333">Golgi apparatus</keyword>
<evidence type="ECO:0000256" key="6">
    <source>
        <dbReference type="ARBA" id="ARBA00022723"/>
    </source>
</evidence>
<evidence type="ECO:0000256" key="3">
    <source>
        <dbReference type="ARBA" id="ARBA00004922"/>
    </source>
</evidence>
<feature type="active site" description="Proton donor" evidence="18">
    <location>
        <position position="196"/>
    </location>
</feature>
<dbReference type="EC" id="3.2.1.-" evidence="21"/>